<organism evidence="1 2">
    <name type="scientific">Trichonephila clavata</name>
    <name type="common">Joro spider</name>
    <name type="synonym">Nephila clavata</name>
    <dbReference type="NCBI Taxonomy" id="2740835"/>
    <lineage>
        <taxon>Eukaryota</taxon>
        <taxon>Metazoa</taxon>
        <taxon>Ecdysozoa</taxon>
        <taxon>Arthropoda</taxon>
        <taxon>Chelicerata</taxon>
        <taxon>Arachnida</taxon>
        <taxon>Araneae</taxon>
        <taxon>Araneomorphae</taxon>
        <taxon>Entelegynae</taxon>
        <taxon>Araneoidea</taxon>
        <taxon>Nephilidae</taxon>
        <taxon>Trichonephila</taxon>
    </lineage>
</organism>
<gene>
    <name evidence="1" type="ORF">TNCT_164551</name>
</gene>
<dbReference type="Proteomes" id="UP000887116">
    <property type="component" value="Unassembled WGS sequence"/>
</dbReference>
<sequence>IVLEIIVAPVFNLRSAGKVIISRKTKAARR</sequence>
<accession>A0A8X6HDM4</accession>
<reference evidence="1" key="1">
    <citation type="submission" date="2020-07" db="EMBL/GenBank/DDBJ databases">
        <title>Multicomponent nature underlies the extraordinary mechanical properties of spider dragline silk.</title>
        <authorList>
            <person name="Kono N."/>
            <person name="Nakamura H."/>
            <person name="Mori M."/>
            <person name="Yoshida Y."/>
            <person name="Ohtoshi R."/>
            <person name="Malay A.D."/>
            <person name="Moran D.A.P."/>
            <person name="Tomita M."/>
            <person name="Numata K."/>
            <person name="Arakawa K."/>
        </authorList>
    </citation>
    <scope>NUCLEOTIDE SEQUENCE</scope>
</reference>
<proteinExistence type="predicted"/>
<dbReference type="AlphaFoldDB" id="A0A8X6HDM4"/>
<evidence type="ECO:0000313" key="2">
    <source>
        <dbReference type="Proteomes" id="UP000887116"/>
    </source>
</evidence>
<protein>
    <submittedName>
        <fullName evidence="1">Uncharacterized protein</fullName>
    </submittedName>
</protein>
<dbReference type="EMBL" id="BMAO01018214">
    <property type="protein sequence ID" value="GFR21946.1"/>
    <property type="molecule type" value="Genomic_DNA"/>
</dbReference>
<name>A0A8X6HDM4_TRICU</name>
<evidence type="ECO:0000313" key="1">
    <source>
        <dbReference type="EMBL" id="GFR21946.1"/>
    </source>
</evidence>
<comment type="caution">
    <text evidence="1">The sequence shown here is derived from an EMBL/GenBank/DDBJ whole genome shotgun (WGS) entry which is preliminary data.</text>
</comment>
<keyword evidence="2" id="KW-1185">Reference proteome</keyword>
<feature type="non-terminal residue" evidence="1">
    <location>
        <position position="30"/>
    </location>
</feature>